<evidence type="ECO:0000313" key="6">
    <source>
        <dbReference type="EMBL" id="KAE9293753.1"/>
    </source>
</evidence>
<feature type="active site" evidence="3">
    <location>
        <position position="260"/>
    </location>
</feature>
<dbReference type="EMBL" id="QXFY01002687">
    <property type="protein sequence ID" value="KAE9293753.1"/>
    <property type="molecule type" value="Genomic_DNA"/>
</dbReference>
<dbReference type="Pfam" id="PF07859">
    <property type="entry name" value="Abhydrolase_3"/>
    <property type="match status" value="1"/>
</dbReference>
<feature type="transmembrane region" description="Helical" evidence="4">
    <location>
        <begin position="33"/>
        <end position="54"/>
    </location>
</feature>
<dbReference type="SUPFAM" id="SSF53474">
    <property type="entry name" value="alpha/beta-Hydrolases"/>
    <property type="match status" value="1"/>
</dbReference>
<sequence length="417" mass="45983">MREKGLCCCCCCNRVKCIASGHRRLQLTGVQAIPWSLVGGALAVAALSVSLRGVCRSPLEAVSLAVTVTAAVGWTFVRFVARGFRPEFPKWTLRFVLLRAAIRTVNELYGDRMVTDVQHARAIRAQSEVVGSILGWVYCRWYCRQVEPVDFNGLEHLWLRPQISRKTEAQRLVVMYVHGGAFSLLSPRFYSFFCASLAASVERELGRRGSSAQVDVFIANYRKTPEFCFPTQPNDVVAAYEFLIDHKGLHPEHIILAGDSAGGGLVMSALLRLRGANKAERLPLAAIVSSPFVDLSESIDPASARICILTRSIAKAARIVYHPTWSDRSTWADASAIHCDLSGLPPVFIQAATFDYLYQDSVLLAEKAKADGVNDWELDVNEGVPHVFSLFPAWVLPYGQVGVDKMAVFAADKFTKS</sequence>
<dbReference type="InterPro" id="IPR033140">
    <property type="entry name" value="Lipase_GDXG_put_SER_AS"/>
</dbReference>
<comment type="caution">
    <text evidence="6">The sequence shown here is derived from an EMBL/GenBank/DDBJ whole genome shotgun (WGS) entry which is preliminary data.</text>
</comment>
<keyword evidence="4" id="KW-1133">Transmembrane helix</keyword>
<reference evidence="6 7" key="1">
    <citation type="submission" date="2018-09" db="EMBL/GenBank/DDBJ databases">
        <title>Genomic investigation of the strawberry pathogen Phytophthora fragariae indicates pathogenicity is determined by transcriptional variation in three key races.</title>
        <authorList>
            <person name="Adams T.M."/>
            <person name="Armitage A.D."/>
            <person name="Sobczyk M.K."/>
            <person name="Bates H.J."/>
            <person name="Dunwell J.M."/>
            <person name="Nellist C.F."/>
            <person name="Harrison R.J."/>
        </authorList>
    </citation>
    <scope>NUCLEOTIDE SEQUENCE [LARGE SCALE GENOMIC DNA]</scope>
    <source>
        <strain evidence="6 7">NOV-77</strain>
    </source>
</reference>
<evidence type="ECO:0000256" key="2">
    <source>
        <dbReference type="ARBA" id="ARBA00022801"/>
    </source>
</evidence>
<evidence type="ECO:0000259" key="5">
    <source>
        <dbReference type="Pfam" id="PF07859"/>
    </source>
</evidence>
<proteinExistence type="inferred from homology"/>
<organism evidence="6 7">
    <name type="scientific">Phytophthora fragariae</name>
    <dbReference type="NCBI Taxonomy" id="53985"/>
    <lineage>
        <taxon>Eukaryota</taxon>
        <taxon>Sar</taxon>
        <taxon>Stramenopiles</taxon>
        <taxon>Oomycota</taxon>
        <taxon>Peronosporomycetes</taxon>
        <taxon>Peronosporales</taxon>
        <taxon>Peronosporaceae</taxon>
        <taxon>Phytophthora</taxon>
    </lineage>
</organism>
<dbReference type="GO" id="GO:0016787">
    <property type="term" value="F:hydrolase activity"/>
    <property type="evidence" value="ECO:0007669"/>
    <property type="project" value="UniProtKB-KW"/>
</dbReference>
<dbReference type="Proteomes" id="UP000486351">
    <property type="component" value="Unassembled WGS sequence"/>
</dbReference>
<dbReference type="InterPro" id="IPR050300">
    <property type="entry name" value="GDXG_lipolytic_enzyme"/>
</dbReference>
<evidence type="ECO:0000256" key="4">
    <source>
        <dbReference type="SAM" id="Phobius"/>
    </source>
</evidence>
<dbReference type="PANTHER" id="PTHR48081:SF8">
    <property type="entry name" value="ALPHA_BETA HYDROLASE FOLD-3 DOMAIN-CONTAINING PROTEIN-RELATED"/>
    <property type="match status" value="1"/>
</dbReference>
<accession>A0A6G0QM33</accession>
<dbReference type="PROSITE" id="PS01174">
    <property type="entry name" value="LIPASE_GDXG_SER"/>
    <property type="match status" value="1"/>
</dbReference>
<dbReference type="PANTHER" id="PTHR48081">
    <property type="entry name" value="AB HYDROLASE SUPERFAMILY PROTEIN C4A8.06C"/>
    <property type="match status" value="1"/>
</dbReference>
<keyword evidence="2" id="KW-0378">Hydrolase</keyword>
<feature type="transmembrane region" description="Helical" evidence="4">
    <location>
        <begin position="61"/>
        <end position="81"/>
    </location>
</feature>
<keyword evidence="4" id="KW-0812">Transmembrane</keyword>
<keyword evidence="4" id="KW-0472">Membrane</keyword>
<dbReference type="AlphaFoldDB" id="A0A6G0QM33"/>
<feature type="domain" description="Alpha/beta hydrolase fold-3" evidence="5">
    <location>
        <begin position="174"/>
        <end position="388"/>
    </location>
</feature>
<dbReference type="Gene3D" id="3.40.50.1820">
    <property type="entry name" value="alpha/beta hydrolase"/>
    <property type="match status" value="1"/>
</dbReference>
<dbReference type="InterPro" id="IPR013094">
    <property type="entry name" value="AB_hydrolase_3"/>
</dbReference>
<evidence type="ECO:0000256" key="3">
    <source>
        <dbReference type="PROSITE-ProRule" id="PRU10038"/>
    </source>
</evidence>
<evidence type="ECO:0000313" key="7">
    <source>
        <dbReference type="Proteomes" id="UP000486351"/>
    </source>
</evidence>
<protein>
    <recommendedName>
        <fullName evidence="5">Alpha/beta hydrolase fold-3 domain-containing protein</fullName>
    </recommendedName>
</protein>
<comment type="similarity">
    <text evidence="1">Belongs to the 'GDXG' lipolytic enzyme family.</text>
</comment>
<evidence type="ECO:0000256" key="1">
    <source>
        <dbReference type="ARBA" id="ARBA00010515"/>
    </source>
</evidence>
<name>A0A6G0QM33_9STRA</name>
<gene>
    <name evidence="6" type="ORF">PF008_g24717</name>
</gene>
<dbReference type="InterPro" id="IPR029058">
    <property type="entry name" value="AB_hydrolase_fold"/>
</dbReference>